<dbReference type="InterPro" id="IPR035919">
    <property type="entry name" value="EAL_sf"/>
</dbReference>
<dbReference type="CDD" id="cd01948">
    <property type="entry name" value="EAL"/>
    <property type="match status" value="1"/>
</dbReference>
<dbReference type="SMART" id="SM00091">
    <property type="entry name" value="PAS"/>
    <property type="match status" value="2"/>
</dbReference>
<dbReference type="CDD" id="cd00130">
    <property type="entry name" value="PAS"/>
    <property type="match status" value="1"/>
</dbReference>
<evidence type="ECO:0000259" key="1">
    <source>
        <dbReference type="PROSITE" id="PS50112"/>
    </source>
</evidence>
<dbReference type="InterPro" id="IPR043128">
    <property type="entry name" value="Rev_trsase/Diguanyl_cyclase"/>
</dbReference>
<dbReference type="PROSITE" id="PS50112">
    <property type="entry name" value="PAS"/>
    <property type="match status" value="1"/>
</dbReference>
<dbReference type="PROSITE" id="PS50113">
    <property type="entry name" value="PAC"/>
    <property type="match status" value="1"/>
</dbReference>
<dbReference type="Gene3D" id="3.30.70.270">
    <property type="match status" value="1"/>
</dbReference>
<dbReference type="Gene3D" id="3.30.450.20">
    <property type="entry name" value="PAS domain"/>
    <property type="match status" value="1"/>
</dbReference>
<dbReference type="CDD" id="cd01949">
    <property type="entry name" value="GGDEF"/>
    <property type="match status" value="1"/>
</dbReference>
<accession>A0A1G6ELL1</accession>
<dbReference type="PANTHER" id="PTHR44757">
    <property type="entry name" value="DIGUANYLATE CYCLASE DGCP"/>
    <property type="match status" value="1"/>
</dbReference>
<dbReference type="InterPro" id="IPR052155">
    <property type="entry name" value="Biofilm_reg_signaling"/>
</dbReference>
<dbReference type="NCBIfam" id="TIGR00254">
    <property type="entry name" value="GGDEF"/>
    <property type="match status" value="1"/>
</dbReference>
<feature type="domain" description="PAC" evidence="2">
    <location>
        <begin position="433"/>
        <end position="485"/>
    </location>
</feature>
<dbReference type="SUPFAM" id="SSF55785">
    <property type="entry name" value="PYP-like sensor domain (PAS domain)"/>
    <property type="match status" value="1"/>
</dbReference>
<evidence type="ECO:0000259" key="2">
    <source>
        <dbReference type="PROSITE" id="PS50113"/>
    </source>
</evidence>
<dbReference type="SMART" id="SM00267">
    <property type="entry name" value="GGDEF"/>
    <property type="match status" value="1"/>
</dbReference>
<dbReference type="Proteomes" id="UP000198771">
    <property type="component" value="Unassembled WGS sequence"/>
</dbReference>
<dbReference type="SUPFAM" id="SSF55073">
    <property type="entry name" value="Nucleotide cyclase"/>
    <property type="match status" value="1"/>
</dbReference>
<dbReference type="NCBIfam" id="TIGR00229">
    <property type="entry name" value="sensory_box"/>
    <property type="match status" value="1"/>
</dbReference>
<dbReference type="InterPro" id="IPR000014">
    <property type="entry name" value="PAS"/>
</dbReference>
<evidence type="ECO:0000313" key="6">
    <source>
        <dbReference type="Proteomes" id="UP000198771"/>
    </source>
</evidence>
<dbReference type="AlphaFoldDB" id="A0A1G6ELL1"/>
<dbReference type="Pfam" id="PF13188">
    <property type="entry name" value="PAS_8"/>
    <property type="match status" value="1"/>
</dbReference>
<feature type="domain" description="PAS" evidence="1">
    <location>
        <begin position="358"/>
        <end position="399"/>
    </location>
</feature>
<feature type="domain" description="EAL" evidence="3">
    <location>
        <begin position="660"/>
        <end position="918"/>
    </location>
</feature>
<dbReference type="SMART" id="SM00052">
    <property type="entry name" value="EAL"/>
    <property type="match status" value="1"/>
</dbReference>
<dbReference type="STRING" id="617002.SAMN05660653_02948"/>
<dbReference type="Pfam" id="PF00563">
    <property type="entry name" value="EAL"/>
    <property type="match status" value="1"/>
</dbReference>
<dbReference type="PANTHER" id="PTHR44757:SF2">
    <property type="entry name" value="BIOFILM ARCHITECTURE MAINTENANCE PROTEIN MBAA"/>
    <property type="match status" value="1"/>
</dbReference>
<protein>
    <submittedName>
        <fullName evidence="5">PAS domain S-box-containing protein/diguanylate cyclase (GGDEF) domain-containing protein</fullName>
    </submittedName>
</protein>
<dbReference type="EMBL" id="FMXO01000019">
    <property type="protein sequence ID" value="SDB58280.1"/>
    <property type="molecule type" value="Genomic_DNA"/>
</dbReference>
<organism evidence="5 6">
    <name type="scientific">Desulfonatronum thiosulfatophilum</name>
    <dbReference type="NCBI Taxonomy" id="617002"/>
    <lineage>
        <taxon>Bacteria</taxon>
        <taxon>Pseudomonadati</taxon>
        <taxon>Thermodesulfobacteriota</taxon>
        <taxon>Desulfovibrionia</taxon>
        <taxon>Desulfovibrionales</taxon>
        <taxon>Desulfonatronaceae</taxon>
        <taxon>Desulfonatronum</taxon>
    </lineage>
</organism>
<sequence length="954" mass="108162">MCLSHDGNFSWPEKQTPIMILNTPKNFSSIQPRDRLAMVYSNLDELQVNSRAHWLGAMKREAFCISITNPESNGHACFQSMHKELLEHGLRKGQVEFFDPQKYMKYGKLVLPVFLEKLEQKVETGIQQGFRAVDISFDMVSLHLVLQELRDLLQIITNGFLERHPSAILFQFPQDGLPSETFNTLLEFSPFIVLGGRIRRNTHPLPLENYPAKPGNQAREVLHVIEQWNQVMDQNAALFTLLDKHGPALCLVDHQDEIIHWNQAFAVLTGLGQDGIRAPVPFASVIESPTECDDLPSDSELQRRTFSGKIRTRDDKEGPVTLYIHHMPETAGRNFWNRLVVVRGHDSPTLDQDGEDQSELQYRRLFEMSRRGLVRVSAGGVILHVNQTFADMLGYKNQEGLRGQDMNWWKRSCVSANQCRAMFQKFQEHGSVSKYEMEMLAADGQSRLLQFDGFSAGKRDDPGCSFIAVVEDVTEQKSSDQKLLHQAFHDHLTGLPNKALLMDRIDMALQQAKRKKDSLFALAFLDIDNFKTVNDRYGHLLADQLLVKISQVIANSVRNVDTVSRFGGDEFVALLDGIEDESEAMSILNRIREGLSIPFPVNGQRGIVCTVSIGLVLSMGYTSATEMLRDADMAMYKAKTQNKGGIHLLRPTSGRLAHRRDTLMNDISRALDHGEFWLHYQPIYQINGNRIIGFEALIRWKHPKLGLLLPDEFLPLAEKNGQIIPLTHWVLGDACSQMRTWQLNYTSEPPLTISVNLFLDQFSTPGLVESVQSVLEATGLDERSLKLEFSGKALAITENIGELLIRLKELDVQLSIDDFGLGCSALLHLQRYPFVPIDNLKIDRSVIGRLTDSNDYLEMVWTTIMLAHSLGIEVVAEGVETRQQLSLLQEMNCDYAQGYLFSKPLESRLAGKLLHKNLQNPHYAFPRAKNLAPERKTLEPGMYRNIPDEQHFLI</sequence>
<dbReference type="InterPro" id="IPR001633">
    <property type="entry name" value="EAL_dom"/>
</dbReference>
<dbReference type="Pfam" id="PF00990">
    <property type="entry name" value="GGDEF"/>
    <property type="match status" value="1"/>
</dbReference>
<evidence type="ECO:0000313" key="5">
    <source>
        <dbReference type="EMBL" id="SDB58280.1"/>
    </source>
</evidence>
<dbReference type="InterPro" id="IPR000160">
    <property type="entry name" value="GGDEF_dom"/>
</dbReference>
<evidence type="ECO:0000259" key="4">
    <source>
        <dbReference type="PROSITE" id="PS50887"/>
    </source>
</evidence>
<dbReference type="PROSITE" id="PS50883">
    <property type="entry name" value="EAL"/>
    <property type="match status" value="1"/>
</dbReference>
<dbReference type="InterPro" id="IPR035965">
    <property type="entry name" value="PAS-like_dom_sf"/>
</dbReference>
<dbReference type="SUPFAM" id="SSF141868">
    <property type="entry name" value="EAL domain-like"/>
    <property type="match status" value="1"/>
</dbReference>
<reference evidence="5 6" key="1">
    <citation type="submission" date="2016-10" db="EMBL/GenBank/DDBJ databases">
        <authorList>
            <person name="de Groot N.N."/>
        </authorList>
    </citation>
    <scope>NUCLEOTIDE SEQUENCE [LARGE SCALE GENOMIC DNA]</scope>
    <source>
        <strain evidence="5 6">ASO4-2</strain>
    </source>
</reference>
<name>A0A1G6ELL1_9BACT</name>
<dbReference type="PROSITE" id="PS50887">
    <property type="entry name" value="GGDEF"/>
    <property type="match status" value="1"/>
</dbReference>
<dbReference type="Gene3D" id="3.20.20.450">
    <property type="entry name" value="EAL domain"/>
    <property type="match status" value="1"/>
</dbReference>
<dbReference type="InterPro" id="IPR000700">
    <property type="entry name" value="PAS-assoc_C"/>
</dbReference>
<keyword evidence="6" id="KW-1185">Reference proteome</keyword>
<gene>
    <name evidence="5" type="ORF">SAMN05660653_02948</name>
</gene>
<proteinExistence type="predicted"/>
<evidence type="ECO:0000259" key="3">
    <source>
        <dbReference type="PROSITE" id="PS50883"/>
    </source>
</evidence>
<feature type="domain" description="GGDEF" evidence="4">
    <location>
        <begin position="518"/>
        <end position="651"/>
    </location>
</feature>
<dbReference type="InterPro" id="IPR029787">
    <property type="entry name" value="Nucleotide_cyclase"/>
</dbReference>